<accession>A0A699YXS8</accession>
<evidence type="ECO:0000313" key="2">
    <source>
        <dbReference type="Proteomes" id="UP000485058"/>
    </source>
</evidence>
<gene>
    <name evidence="1" type="ORF">HaLaN_10521</name>
</gene>
<dbReference type="AlphaFoldDB" id="A0A699YXS8"/>
<proteinExistence type="predicted"/>
<comment type="caution">
    <text evidence="1">The sequence shown here is derived from an EMBL/GenBank/DDBJ whole genome shotgun (WGS) entry which is preliminary data.</text>
</comment>
<feature type="non-terminal residue" evidence="1">
    <location>
        <position position="1"/>
    </location>
</feature>
<keyword evidence="2" id="KW-1185">Reference proteome</keyword>
<feature type="non-terminal residue" evidence="1">
    <location>
        <position position="58"/>
    </location>
</feature>
<protein>
    <submittedName>
        <fullName evidence="1">Uncharacterized protein</fullName>
    </submittedName>
</protein>
<evidence type="ECO:0000313" key="1">
    <source>
        <dbReference type="EMBL" id="GFH14460.1"/>
    </source>
</evidence>
<dbReference type="Proteomes" id="UP000485058">
    <property type="component" value="Unassembled WGS sequence"/>
</dbReference>
<reference evidence="1 2" key="1">
    <citation type="submission" date="2020-02" db="EMBL/GenBank/DDBJ databases">
        <title>Draft genome sequence of Haematococcus lacustris strain NIES-144.</title>
        <authorList>
            <person name="Morimoto D."/>
            <person name="Nakagawa S."/>
            <person name="Yoshida T."/>
            <person name="Sawayama S."/>
        </authorList>
    </citation>
    <scope>NUCLEOTIDE SEQUENCE [LARGE SCALE GENOMIC DNA]</scope>
    <source>
        <strain evidence="1 2">NIES-144</strain>
    </source>
</reference>
<organism evidence="1 2">
    <name type="scientific">Haematococcus lacustris</name>
    <name type="common">Green alga</name>
    <name type="synonym">Haematococcus pluvialis</name>
    <dbReference type="NCBI Taxonomy" id="44745"/>
    <lineage>
        <taxon>Eukaryota</taxon>
        <taxon>Viridiplantae</taxon>
        <taxon>Chlorophyta</taxon>
        <taxon>core chlorophytes</taxon>
        <taxon>Chlorophyceae</taxon>
        <taxon>CS clade</taxon>
        <taxon>Chlamydomonadales</taxon>
        <taxon>Haematococcaceae</taxon>
        <taxon>Haematococcus</taxon>
    </lineage>
</organism>
<name>A0A699YXS8_HAELA</name>
<dbReference type="EMBL" id="BLLF01000729">
    <property type="protein sequence ID" value="GFH14460.1"/>
    <property type="molecule type" value="Genomic_DNA"/>
</dbReference>
<sequence length="58" mass="6439">MNLELKCLPSPFGAHSDKSGLHDAEVKLLGRVRQLLARHRLALEEELRALPLPARLAS</sequence>